<proteinExistence type="predicted"/>
<gene>
    <name evidence="1" type="ORF">LCGC14_1083850</name>
</gene>
<dbReference type="AlphaFoldDB" id="A0A0F9MIY6"/>
<organism evidence="1">
    <name type="scientific">marine sediment metagenome</name>
    <dbReference type="NCBI Taxonomy" id="412755"/>
    <lineage>
        <taxon>unclassified sequences</taxon>
        <taxon>metagenomes</taxon>
        <taxon>ecological metagenomes</taxon>
    </lineage>
</organism>
<reference evidence="1" key="1">
    <citation type="journal article" date="2015" name="Nature">
        <title>Complex archaea that bridge the gap between prokaryotes and eukaryotes.</title>
        <authorList>
            <person name="Spang A."/>
            <person name="Saw J.H."/>
            <person name="Jorgensen S.L."/>
            <person name="Zaremba-Niedzwiedzka K."/>
            <person name="Martijn J."/>
            <person name="Lind A.E."/>
            <person name="van Eijk R."/>
            <person name="Schleper C."/>
            <person name="Guy L."/>
            <person name="Ettema T.J."/>
        </authorList>
    </citation>
    <scope>NUCLEOTIDE SEQUENCE</scope>
</reference>
<protein>
    <submittedName>
        <fullName evidence="1">Uncharacterized protein</fullName>
    </submittedName>
</protein>
<evidence type="ECO:0000313" key="1">
    <source>
        <dbReference type="EMBL" id="KKN05789.1"/>
    </source>
</evidence>
<sequence>MKVRFLFYKAKFEWRSFLKTRKIHLIDDAINVWTLLINLPGVVWQERSWNVKKWGKAVWQFIKECYSHVEVWLPDEYGRFYDEAESLGHFPVHAYFGTCYTSTMRDDEKGTCSRPASEVIKHPERWEYKEFDITPWQYHIGLVWMQKQVKLNKGYGFKNYGRFFGLGKIIYDRWKNICSQFTHNYAVMVFIFSMPFKIVSPRRLSRLLPGKMQRLIDA</sequence>
<dbReference type="EMBL" id="LAZR01004762">
    <property type="protein sequence ID" value="KKN05789.1"/>
    <property type="molecule type" value="Genomic_DNA"/>
</dbReference>
<comment type="caution">
    <text evidence="1">The sequence shown here is derived from an EMBL/GenBank/DDBJ whole genome shotgun (WGS) entry which is preliminary data.</text>
</comment>
<name>A0A0F9MIY6_9ZZZZ</name>
<accession>A0A0F9MIY6</accession>